<feature type="compositionally biased region" description="Polar residues" evidence="1">
    <location>
        <begin position="21"/>
        <end position="37"/>
    </location>
</feature>
<feature type="region of interest" description="Disordered" evidence="1">
    <location>
        <begin position="80"/>
        <end position="130"/>
    </location>
</feature>
<proteinExistence type="predicted"/>
<feature type="compositionally biased region" description="Pro residues" evidence="1">
    <location>
        <begin position="87"/>
        <end position="101"/>
    </location>
</feature>
<sequence>MYVSSSIALGTRAKFSPTAIQGQEQPLSVHQQQQRSTPHADNHHAPVPIRHNNVPDLSSNNPVQAVCTCVHFDEDEDEYIDISGVPPETPPSTPTPPPPSHPRTTAPHATPSTPRSATPRQLSGIEHPASTPCQAYFGRHSIRQTVSKRGHRAEDIWTFFETKEDRRCCRFCLCQKEVGKSVPFHEYGGKGTDSLRSHLICHHGDEWITACDELKIKISAKNAREAVWAYREKNPGTGVSEDMSPTDSHNREFSRETFIDVIMMFVVGDDQVRFRFFSLNVIENRHFWDLILLLRHNFTDKDIPHIDNLHAHILELLDKHLEALSEEMKSSKGKISFTTDLWTNQNQ</sequence>
<dbReference type="Proteomes" id="UP001175228">
    <property type="component" value="Unassembled WGS sequence"/>
</dbReference>
<dbReference type="AlphaFoldDB" id="A0AA39UJH8"/>
<evidence type="ECO:0000313" key="3">
    <source>
        <dbReference type="Proteomes" id="UP001175228"/>
    </source>
</evidence>
<dbReference type="EMBL" id="JAUEPU010000051">
    <property type="protein sequence ID" value="KAK0485399.1"/>
    <property type="molecule type" value="Genomic_DNA"/>
</dbReference>
<feature type="region of interest" description="Disordered" evidence="1">
    <location>
        <begin position="21"/>
        <end position="58"/>
    </location>
</feature>
<feature type="compositionally biased region" description="Low complexity" evidence="1">
    <location>
        <begin position="102"/>
        <end position="120"/>
    </location>
</feature>
<accession>A0AA39UJH8</accession>
<evidence type="ECO:0000313" key="2">
    <source>
        <dbReference type="EMBL" id="KAK0485399.1"/>
    </source>
</evidence>
<comment type="caution">
    <text evidence="2">The sequence shown here is derived from an EMBL/GenBank/DDBJ whole genome shotgun (WGS) entry which is preliminary data.</text>
</comment>
<protein>
    <recommendedName>
        <fullName evidence="4">BED-type domain-containing protein</fullName>
    </recommendedName>
</protein>
<name>A0AA39UJH8_9AGAR</name>
<reference evidence="2" key="1">
    <citation type="submission" date="2023-06" db="EMBL/GenBank/DDBJ databases">
        <authorList>
            <consortium name="Lawrence Berkeley National Laboratory"/>
            <person name="Ahrendt S."/>
            <person name="Sahu N."/>
            <person name="Indic B."/>
            <person name="Wong-Bajracharya J."/>
            <person name="Merenyi Z."/>
            <person name="Ke H.-M."/>
            <person name="Monk M."/>
            <person name="Kocsube S."/>
            <person name="Drula E."/>
            <person name="Lipzen A."/>
            <person name="Balint B."/>
            <person name="Henrissat B."/>
            <person name="Andreopoulos B."/>
            <person name="Martin F.M."/>
            <person name="Harder C.B."/>
            <person name="Rigling D."/>
            <person name="Ford K.L."/>
            <person name="Foster G.D."/>
            <person name="Pangilinan J."/>
            <person name="Papanicolaou A."/>
            <person name="Barry K."/>
            <person name="LaButti K."/>
            <person name="Viragh M."/>
            <person name="Koriabine M."/>
            <person name="Yan M."/>
            <person name="Riley R."/>
            <person name="Champramary S."/>
            <person name="Plett K.L."/>
            <person name="Tsai I.J."/>
            <person name="Slot J."/>
            <person name="Sipos G."/>
            <person name="Plett J."/>
            <person name="Nagy L.G."/>
            <person name="Grigoriev I.V."/>
        </authorList>
    </citation>
    <scope>NUCLEOTIDE SEQUENCE</scope>
    <source>
        <strain evidence="2">HWK02</strain>
    </source>
</reference>
<evidence type="ECO:0008006" key="4">
    <source>
        <dbReference type="Google" id="ProtNLM"/>
    </source>
</evidence>
<gene>
    <name evidence="2" type="ORF">EDD18DRAFT_1111546</name>
</gene>
<organism evidence="2 3">
    <name type="scientific">Armillaria luteobubalina</name>
    <dbReference type="NCBI Taxonomy" id="153913"/>
    <lineage>
        <taxon>Eukaryota</taxon>
        <taxon>Fungi</taxon>
        <taxon>Dikarya</taxon>
        <taxon>Basidiomycota</taxon>
        <taxon>Agaricomycotina</taxon>
        <taxon>Agaricomycetes</taxon>
        <taxon>Agaricomycetidae</taxon>
        <taxon>Agaricales</taxon>
        <taxon>Marasmiineae</taxon>
        <taxon>Physalacriaceae</taxon>
        <taxon>Armillaria</taxon>
    </lineage>
</organism>
<evidence type="ECO:0000256" key="1">
    <source>
        <dbReference type="SAM" id="MobiDB-lite"/>
    </source>
</evidence>
<keyword evidence="3" id="KW-1185">Reference proteome</keyword>